<proteinExistence type="predicted"/>
<name>A0A198ADL7_9BACL</name>
<reference evidence="3 4" key="1">
    <citation type="submission" date="2016-05" db="EMBL/GenBank/DDBJ databases">
        <title>Paenibacillus sp. 1ZS3-15 nov., isolated from the rhizosphere soil.</title>
        <authorList>
            <person name="Zhang X.X."/>
            <person name="Zhang J."/>
        </authorList>
    </citation>
    <scope>NUCLEOTIDE SEQUENCE [LARGE SCALE GENOMIC DNA]</scope>
    <source>
        <strain evidence="3 4">1ZS3-15</strain>
    </source>
</reference>
<dbReference type="InterPro" id="IPR017853">
    <property type="entry name" value="GH"/>
</dbReference>
<accession>A0A198ADL7</accession>
<dbReference type="RefSeq" id="WP_068663742.1">
    <property type="nucleotide sequence ID" value="NZ_LYPB01000059.1"/>
</dbReference>
<dbReference type="Proteomes" id="UP000078454">
    <property type="component" value="Unassembled WGS sequence"/>
</dbReference>
<dbReference type="AlphaFoldDB" id="A0A198ADL7"/>
<dbReference type="Gene3D" id="3.20.20.80">
    <property type="entry name" value="Glycosidases"/>
    <property type="match status" value="1"/>
</dbReference>
<keyword evidence="4" id="KW-1185">Reference proteome</keyword>
<organism evidence="3 4">
    <name type="scientific">Paenibacillus oryzisoli</name>
    <dbReference type="NCBI Taxonomy" id="1850517"/>
    <lineage>
        <taxon>Bacteria</taxon>
        <taxon>Bacillati</taxon>
        <taxon>Bacillota</taxon>
        <taxon>Bacilli</taxon>
        <taxon>Bacillales</taxon>
        <taxon>Paenibacillaceae</taxon>
        <taxon>Paenibacillus</taxon>
    </lineage>
</organism>
<dbReference type="InterPro" id="IPR003790">
    <property type="entry name" value="GHL10"/>
</dbReference>
<feature type="domain" description="Glycosyl hydrolase-like 10" evidence="2">
    <location>
        <begin position="100"/>
        <end position="353"/>
    </location>
</feature>
<evidence type="ECO:0000313" key="4">
    <source>
        <dbReference type="Proteomes" id="UP000078454"/>
    </source>
</evidence>
<dbReference type="EMBL" id="LYPB01000059">
    <property type="protein sequence ID" value="OAS19146.1"/>
    <property type="molecule type" value="Genomic_DNA"/>
</dbReference>
<dbReference type="Pfam" id="PF02638">
    <property type="entry name" value="GHL10"/>
    <property type="match status" value="1"/>
</dbReference>
<dbReference type="InterPro" id="IPR052177">
    <property type="entry name" value="Divisome_Glycosyl_Hydrolase"/>
</dbReference>
<dbReference type="SUPFAM" id="SSF51445">
    <property type="entry name" value="(Trans)glycosidases"/>
    <property type="match status" value="1"/>
</dbReference>
<protein>
    <recommendedName>
        <fullName evidence="2">Glycosyl hydrolase-like 10 domain-containing protein</fullName>
    </recommendedName>
</protein>
<keyword evidence="1" id="KW-0732">Signal</keyword>
<evidence type="ECO:0000259" key="2">
    <source>
        <dbReference type="Pfam" id="PF02638"/>
    </source>
</evidence>
<dbReference type="PANTHER" id="PTHR43405">
    <property type="entry name" value="GLYCOSYL HYDROLASE DIGH"/>
    <property type="match status" value="1"/>
</dbReference>
<sequence>MLNQEIGRSVEQVESQIASAKRRVETNWERYMNAPFDLARYHLARADQLLEEARQLVATDKVRCLTKATLASTEAWEGYLYSLPSRVAEARGVWYRPIEKSRDEVSRTLDRVQAAGFNELYLETWLWGYTIFPSHTAMLQGIEAQHPAFRGYDPLEAFVQEGESRGIAVHAWLDGFMVGVDPTGGPVLRAYPEWSALSHRQAHSQKPLPQQGTGYYWLDLINPSVRKYFMDVVKEIVSTYTVAGINLDFMRFPQADEDWQNNYCFSLYAREAFEREHGWDPLEISHEQEDLWATWVRWLERQEDDFVSLLYKELKRINPNLVVSAALEPGAESNKIGSWSQHVDIVIPQAYHSTALEVRPSVQLTKEELMPGNLIYSGIYPMYAQLGAQETIEQVLAAQDIDMGTVLFAFGQATDETIRALRLGPWRNAAISTGLFPLRAIQALLDAVKVDVEHIYLPRLAVHKHTAIAIMDKVDAFLVVLQNDGGFQILHEALAELKQLLVQHQMNERIYPAVVEQLTNTLQEVKELLHYAQRKQVN</sequence>
<dbReference type="STRING" id="1850517.A8708_10440"/>
<evidence type="ECO:0000256" key="1">
    <source>
        <dbReference type="ARBA" id="ARBA00022729"/>
    </source>
</evidence>
<comment type="caution">
    <text evidence="3">The sequence shown here is derived from an EMBL/GenBank/DDBJ whole genome shotgun (WGS) entry which is preliminary data.</text>
</comment>
<dbReference type="OrthoDB" id="9760892at2"/>
<gene>
    <name evidence="3" type="ORF">A8708_10440</name>
</gene>
<evidence type="ECO:0000313" key="3">
    <source>
        <dbReference type="EMBL" id="OAS19146.1"/>
    </source>
</evidence>
<dbReference type="PANTHER" id="PTHR43405:SF1">
    <property type="entry name" value="GLYCOSYL HYDROLASE DIGH"/>
    <property type="match status" value="1"/>
</dbReference>